<dbReference type="InterPro" id="IPR058624">
    <property type="entry name" value="MdtA-like_HH"/>
</dbReference>
<dbReference type="GO" id="GO:1990961">
    <property type="term" value="P:xenobiotic detoxification by transmembrane export across the plasma membrane"/>
    <property type="evidence" value="ECO:0007669"/>
    <property type="project" value="InterPro"/>
</dbReference>
<dbReference type="EMBL" id="QDKK01000033">
    <property type="protein sequence ID" value="PWC22037.1"/>
    <property type="molecule type" value="Genomic_DNA"/>
</dbReference>
<evidence type="ECO:0000256" key="3">
    <source>
        <dbReference type="SAM" id="Coils"/>
    </source>
</evidence>
<keyword evidence="2 3" id="KW-0175">Coiled coil</keyword>
<feature type="coiled-coil region" evidence="3">
    <location>
        <begin position="158"/>
        <end position="185"/>
    </location>
</feature>
<dbReference type="InterPro" id="IPR006143">
    <property type="entry name" value="RND_pump_MFP"/>
</dbReference>
<evidence type="ECO:0000259" key="5">
    <source>
        <dbReference type="Pfam" id="PF25876"/>
    </source>
</evidence>
<dbReference type="GO" id="GO:1990195">
    <property type="term" value="C:macrolide transmembrane transporter complex"/>
    <property type="evidence" value="ECO:0007669"/>
    <property type="project" value="InterPro"/>
</dbReference>
<evidence type="ECO:0000256" key="4">
    <source>
        <dbReference type="SAM" id="Phobius"/>
    </source>
</evidence>
<dbReference type="SUPFAM" id="SSF111369">
    <property type="entry name" value="HlyD-like secretion proteins"/>
    <property type="match status" value="1"/>
</dbReference>
<gene>
    <name evidence="7" type="ORF">DDT54_17470</name>
    <name evidence="8" type="ORF">EH206_04690</name>
</gene>
<keyword evidence="4" id="KW-0472">Membrane</keyword>
<dbReference type="EMBL" id="CP034036">
    <property type="protein sequence ID" value="QCR03564.1"/>
    <property type="molecule type" value="Genomic_DNA"/>
</dbReference>
<keyword evidence="4" id="KW-1133">Transmembrane helix</keyword>
<dbReference type="GO" id="GO:1990281">
    <property type="term" value="C:efflux pump complex"/>
    <property type="evidence" value="ECO:0007669"/>
    <property type="project" value="TreeGrafter"/>
</dbReference>
<dbReference type="Proteomes" id="UP000295985">
    <property type="component" value="Unassembled WGS sequence"/>
</dbReference>
<evidence type="ECO:0000313" key="7">
    <source>
        <dbReference type="EMBL" id="PWC22037.1"/>
    </source>
</evidence>
<dbReference type="Pfam" id="PF25917">
    <property type="entry name" value="BSH_RND"/>
    <property type="match status" value="1"/>
</dbReference>
<proteinExistence type="inferred from homology"/>
<feature type="domain" description="Multidrug resistance protein MdtA-like alpha-helical hairpin" evidence="5">
    <location>
        <begin position="114"/>
        <end position="189"/>
    </location>
</feature>
<evidence type="ECO:0000256" key="1">
    <source>
        <dbReference type="ARBA" id="ARBA00009477"/>
    </source>
</evidence>
<dbReference type="GO" id="GO:0015562">
    <property type="term" value="F:efflux transmembrane transporter activity"/>
    <property type="evidence" value="ECO:0007669"/>
    <property type="project" value="TreeGrafter"/>
</dbReference>
<dbReference type="AlphaFoldDB" id="A0A2U1UK70"/>
<dbReference type="Gene3D" id="6.10.140.1990">
    <property type="match status" value="1"/>
</dbReference>
<name>A0A2U1UK70_9GAMM</name>
<evidence type="ECO:0000313" key="10">
    <source>
        <dbReference type="Proteomes" id="UP000303847"/>
    </source>
</evidence>
<dbReference type="Pfam" id="PF25876">
    <property type="entry name" value="HH_MFP_RND"/>
    <property type="match status" value="1"/>
</dbReference>
<feature type="transmembrane region" description="Helical" evidence="4">
    <location>
        <begin position="14"/>
        <end position="32"/>
    </location>
</feature>
<dbReference type="NCBIfam" id="TIGR01730">
    <property type="entry name" value="RND_mfp"/>
    <property type="match status" value="1"/>
</dbReference>
<protein>
    <submittedName>
        <fullName evidence="7">Efflux RND transporter periplasmic adaptor subunit</fullName>
    </submittedName>
</protein>
<keyword evidence="4" id="KW-0812">Transmembrane</keyword>
<dbReference type="InterPro" id="IPR058625">
    <property type="entry name" value="MdtA-like_BSH"/>
</dbReference>
<dbReference type="Gene3D" id="2.40.30.170">
    <property type="match status" value="1"/>
</dbReference>
<dbReference type="GO" id="GO:0030313">
    <property type="term" value="C:cell envelope"/>
    <property type="evidence" value="ECO:0007669"/>
    <property type="project" value="UniProtKB-SubCell"/>
</dbReference>
<sequence length="381" mass="42183">MTESNPLFLRKKNLYLFFFIIISITATLVFLWDKKKETISYNIISIKKGDIEESISALANIVPSNIVNVGTQVTGQIKKLNINVGDNVKRNDLIAEIDDTSQQNEYIASQTRFESLKAQLNAKIATSLLDEINFRREKEIFRKGFSSQLDYEKADVTQKISKAEVKSLEAQLQEAKTLVDTARINLGYTRITSPIAGTVVALLATEGQTVNANQTTPNLVKVANLSTMSIVAKISEADIKKVKVGQKAIFSTLGSPNEKYITSINTIEPAPINISQNDDITEPTQGGIYYRATMNIDNINNQFNALMTAQIKIIISEAKNTLIIPSTLLRVKNSDGSYTINIIDSQGTPALRRIKIGINNRIMAQVLEGMTPDEKIIVNIP</sequence>
<accession>A0A2U1UK70</accession>
<dbReference type="PANTHER" id="PTHR30469">
    <property type="entry name" value="MULTIDRUG RESISTANCE PROTEIN MDTA"/>
    <property type="match status" value="1"/>
</dbReference>
<dbReference type="GO" id="GO:0019898">
    <property type="term" value="C:extrinsic component of membrane"/>
    <property type="evidence" value="ECO:0007669"/>
    <property type="project" value="InterPro"/>
</dbReference>
<feature type="domain" description="Multidrug resistance protein MdtA-like barrel-sandwich hybrid" evidence="6">
    <location>
        <begin position="65"/>
        <end position="220"/>
    </location>
</feature>
<dbReference type="InterPro" id="IPR030190">
    <property type="entry name" value="MacA_alpha-hairpin_sf"/>
</dbReference>
<evidence type="ECO:0000256" key="2">
    <source>
        <dbReference type="ARBA" id="ARBA00023054"/>
    </source>
</evidence>
<keyword evidence="10" id="KW-1185">Reference proteome</keyword>
<evidence type="ECO:0000313" key="9">
    <source>
        <dbReference type="Proteomes" id="UP000295985"/>
    </source>
</evidence>
<reference evidence="7 9" key="1">
    <citation type="submission" date="2018-04" db="EMBL/GenBank/DDBJ databases">
        <title>Brenneria corticis sp.nov.</title>
        <authorList>
            <person name="Li Y."/>
        </authorList>
    </citation>
    <scope>NUCLEOTIDE SEQUENCE [LARGE SCALE GENOMIC DNA]</scope>
    <source>
        <strain evidence="7 9">LMG 2694</strain>
    </source>
</reference>
<organism evidence="7 9">
    <name type="scientific">Brenneria nigrifluens DSM 30175 = ATCC 13028</name>
    <dbReference type="NCBI Taxonomy" id="1121120"/>
    <lineage>
        <taxon>Bacteria</taxon>
        <taxon>Pseudomonadati</taxon>
        <taxon>Pseudomonadota</taxon>
        <taxon>Gammaproteobacteria</taxon>
        <taxon>Enterobacterales</taxon>
        <taxon>Pectobacteriaceae</taxon>
        <taxon>Brenneria</taxon>
    </lineage>
</organism>
<evidence type="ECO:0000313" key="8">
    <source>
        <dbReference type="EMBL" id="QCR03564.1"/>
    </source>
</evidence>
<evidence type="ECO:0000259" key="6">
    <source>
        <dbReference type="Pfam" id="PF25917"/>
    </source>
</evidence>
<dbReference type="OrthoDB" id="9791520at2"/>
<dbReference type="PANTHER" id="PTHR30469:SF33">
    <property type="entry name" value="SLR1207 PROTEIN"/>
    <property type="match status" value="1"/>
</dbReference>
<dbReference type="Gene3D" id="2.40.50.100">
    <property type="match status" value="1"/>
</dbReference>
<comment type="similarity">
    <text evidence="1">Belongs to the membrane fusion protein (MFP) (TC 8.A.1) family.</text>
</comment>
<reference evidence="8 10" key="2">
    <citation type="submission" date="2018-11" db="EMBL/GenBank/DDBJ databases">
        <title>Genome sequences of Brenneria nigrifluens and Brenneria rubrifaciens.</title>
        <authorList>
            <person name="Poret-Peterson A.T."/>
            <person name="McClean A.E."/>
            <person name="Kluepfel D.A."/>
        </authorList>
    </citation>
    <scope>NUCLEOTIDE SEQUENCE [LARGE SCALE GENOMIC DNA]</scope>
    <source>
        <strain evidence="8 10">ATCC 13028</strain>
    </source>
</reference>
<dbReference type="Proteomes" id="UP000303847">
    <property type="component" value="Chromosome"/>
</dbReference>
<dbReference type="RefSeq" id="WP_009111664.1">
    <property type="nucleotide sequence ID" value="NZ_CP034036.1"/>
</dbReference>